<dbReference type="AlphaFoldDB" id="A0A1G6TAK8"/>
<sequence>MKPATTPEITFIPATTIDHFEQIIALQKQNLYSAISTEQQTQEGFVFAEHTVSLLQFMAAEVPQVIALHNNKVIGYNLAMTVSMEKELHSLEPMFQEFSKSLYQGKLLSSYNFFVGGQVCVDKNFRGLGLLSKLYHATAEAVSPRYQLCVTEVSVRNTNSLKAHQKMGFEVISTYHDGKELWNVIAWDIRK</sequence>
<evidence type="ECO:0000313" key="3">
    <source>
        <dbReference type="Proteomes" id="UP000199072"/>
    </source>
</evidence>
<dbReference type="STRING" id="1391627.SAMN05216464_101221"/>
<feature type="domain" description="GCN5-related N-acetyltransferase Rv2170-like" evidence="1">
    <location>
        <begin position="117"/>
        <end position="174"/>
    </location>
</feature>
<protein>
    <submittedName>
        <fullName evidence="2">FR47-like protein</fullName>
    </submittedName>
</protein>
<dbReference type="InterPro" id="IPR013653">
    <property type="entry name" value="GCN5-like_dom"/>
</dbReference>
<name>A0A1G6TAK8_9SPHI</name>
<organism evidence="2 3">
    <name type="scientific">Mucilaginibacter pineti</name>
    <dbReference type="NCBI Taxonomy" id="1391627"/>
    <lineage>
        <taxon>Bacteria</taxon>
        <taxon>Pseudomonadati</taxon>
        <taxon>Bacteroidota</taxon>
        <taxon>Sphingobacteriia</taxon>
        <taxon>Sphingobacteriales</taxon>
        <taxon>Sphingobacteriaceae</taxon>
        <taxon>Mucilaginibacter</taxon>
    </lineage>
</organism>
<dbReference type="Proteomes" id="UP000199072">
    <property type="component" value="Unassembled WGS sequence"/>
</dbReference>
<accession>A0A1G6TAK8</accession>
<keyword evidence="3" id="KW-1185">Reference proteome</keyword>
<dbReference type="Pfam" id="PF08445">
    <property type="entry name" value="FR47"/>
    <property type="match status" value="1"/>
</dbReference>
<dbReference type="InterPro" id="IPR016181">
    <property type="entry name" value="Acyl_CoA_acyltransferase"/>
</dbReference>
<proteinExistence type="predicted"/>
<reference evidence="2 3" key="1">
    <citation type="submission" date="2016-10" db="EMBL/GenBank/DDBJ databases">
        <authorList>
            <person name="de Groot N.N."/>
        </authorList>
    </citation>
    <scope>NUCLEOTIDE SEQUENCE [LARGE SCALE GENOMIC DNA]</scope>
    <source>
        <strain evidence="2 3">47C3B</strain>
    </source>
</reference>
<gene>
    <name evidence="2" type="ORF">SAMN05216464_101221</name>
</gene>
<dbReference type="EMBL" id="FNAI01000001">
    <property type="protein sequence ID" value="SDD25507.1"/>
    <property type="molecule type" value="Genomic_DNA"/>
</dbReference>
<dbReference type="SUPFAM" id="SSF55729">
    <property type="entry name" value="Acyl-CoA N-acyltransferases (Nat)"/>
    <property type="match status" value="1"/>
</dbReference>
<dbReference type="Gene3D" id="3.40.630.30">
    <property type="match status" value="1"/>
</dbReference>
<dbReference type="GO" id="GO:0016747">
    <property type="term" value="F:acyltransferase activity, transferring groups other than amino-acyl groups"/>
    <property type="evidence" value="ECO:0007669"/>
    <property type="project" value="InterPro"/>
</dbReference>
<dbReference type="OrthoDB" id="5109343at2"/>
<evidence type="ECO:0000259" key="1">
    <source>
        <dbReference type="Pfam" id="PF08445"/>
    </source>
</evidence>
<evidence type="ECO:0000313" key="2">
    <source>
        <dbReference type="EMBL" id="SDD25507.1"/>
    </source>
</evidence>
<dbReference type="RefSeq" id="WP_091142807.1">
    <property type="nucleotide sequence ID" value="NZ_FNAI01000001.1"/>
</dbReference>